<accession>A0ABS9ERF2</accession>
<feature type="chain" id="PRO_5046780125" description="Nickel transport protein" evidence="3">
    <location>
        <begin position="21"/>
        <end position="182"/>
    </location>
</feature>
<dbReference type="InterPro" id="IPR008969">
    <property type="entry name" value="CarboxyPept-like_regulatory"/>
</dbReference>
<protein>
    <recommendedName>
        <fullName evidence="6">Nickel transport protein</fullName>
    </recommendedName>
</protein>
<keyword evidence="2" id="KW-0472">Membrane</keyword>
<evidence type="ECO:0000313" key="4">
    <source>
        <dbReference type="EMBL" id="MCF4142460.1"/>
    </source>
</evidence>
<evidence type="ECO:0008006" key="6">
    <source>
        <dbReference type="Google" id="ProtNLM"/>
    </source>
</evidence>
<keyword evidence="2" id="KW-1133">Transmembrane helix</keyword>
<dbReference type="RefSeq" id="WP_236099186.1">
    <property type="nucleotide sequence ID" value="NZ_JAKGUD010000005.1"/>
</dbReference>
<keyword evidence="3" id="KW-0732">Signal</keyword>
<keyword evidence="5" id="KW-1185">Reference proteome</keyword>
<evidence type="ECO:0000256" key="1">
    <source>
        <dbReference type="SAM" id="MobiDB-lite"/>
    </source>
</evidence>
<evidence type="ECO:0000313" key="5">
    <source>
        <dbReference type="Proteomes" id="UP001200430"/>
    </source>
</evidence>
<evidence type="ECO:0000256" key="2">
    <source>
        <dbReference type="SAM" id="Phobius"/>
    </source>
</evidence>
<organism evidence="4 5">
    <name type="scientific">Dethiosulfovibrio marinus</name>
    <dbReference type="NCBI Taxonomy" id="133532"/>
    <lineage>
        <taxon>Bacteria</taxon>
        <taxon>Thermotogati</taxon>
        <taxon>Synergistota</taxon>
        <taxon>Synergistia</taxon>
        <taxon>Synergistales</taxon>
        <taxon>Dethiosulfovibrionaceae</taxon>
        <taxon>Dethiosulfovibrio</taxon>
    </lineage>
</organism>
<feature type="transmembrane region" description="Helical" evidence="2">
    <location>
        <begin position="160"/>
        <end position="177"/>
    </location>
</feature>
<reference evidence="4 5" key="1">
    <citation type="submission" date="2022-01" db="EMBL/GenBank/DDBJ databases">
        <title>Dethiosulfovibrio faecalis sp. nov., a novel proteolytic, non-sulfur-reducing bacterium isolated from a marine aquaculture solid waste bioreactor.</title>
        <authorList>
            <person name="Grabowski S."/>
            <person name="Apolinario E."/>
            <person name="Schneider N."/>
            <person name="Marshall C.W."/>
            <person name="Sowers K.R."/>
        </authorList>
    </citation>
    <scope>NUCLEOTIDE SEQUENCE [LARGE SCALE GENOMIC DNA]</scope>
    <source>
        <strain evidence="4 5">DSM 12537</strain>
    </source>
</reference>
<dbReference type="EMBL" id="JAKGUD010000005">
    <property type="protein sequence ID" value="MCF4142460.1"/>
    <property type="molecule type" value="Genomic_DNA"/>
</dbReference>
<name>A0ABS9ERF2_9BACT</name>
<gene>
    <name evidence="4" type="ORF">L2W38_06500</name>
</gene>
<dbReference type="SUPFAM" id="SSF49464">
    <property type="entry name" value="Carboxypeptidase regulatory domain-like"/>
    <property type="match status" value="1"/>
</dbReference>
<evidence type="ECO:0000256" key="3">
    <source>
        <dbReference type="SAM" id="SignalP"/>
    </source>
</evidence>
<feature type="region of interest" description="Disordered" evidence="1">
    <location>
        <begin position="100"/>
        <end position="122"/>
    </location>
</feature>
<proteinExistence type="predicted"/>
<comment type="caution">
    <text evidence="4">The sequence shown here is derived from an EMBL/GenBank/DDBJ whole genome shotgun (WGS) entry which is preliminary data.</text>
</comment>
<sequence length="182" mass="19072">MKKIAATLALMVLLVSPAWAHKVCMLSSFEGDSITGEAYFSTGDPIVGSPVTVESNGEEIGQGKTDENGAFSITIPKGVLSAKVTINAGMGHVAHEEIAREGAPEPSTATEPQAQTTAETSVPAVSLEDVKKAVASEISPVKKMVMDMERAQSKPDMPKILGGIGYIIGIVGAFMWGRSKRV</sequence>
<dbReference type="Proteomes" id="UP001200430">
    <property type="component" value="Unassembled WGS sequence"/>
</dbReference>
<feature type="signal peptide" evidence="3">
    <location>
        <begin position="1"/>
        <end position="20"/>
    </location>
</feature>
<keyword evidence="2" id="KW-0812">Transmembrane</keyword>
<feature type="compositionally biased region" description="Low complexity" evidence="1">
    <location>
        <begin position="106"/>
        <end position="121"/>
    </location>
</feature>